<dbReference type="SUPFAM" id="SSF48452">
    <property type="entry name" value="TPR-like"/>
    <property type="match status" value="2"/>
</dbReference>
<dbReference type="Pfam" id="PF13432">
    <property type="entry name" value="TPR_16"/>
    <property type="match status" value="1"/>
</dbReference>
<name>A0A9P7KCE3_9AGAR</name>
<dbReference type="EMBL" id="JABCKV010000017">
    <property type="protein sequence ID" value="KAG5646766.1"/>
    <property type="molecule type" value="Genomic_DNA"/>
</dbReference>
<evidence type="ECO:0008006" key="4">
    <source>
        <dbReference type="Google" id="ProtNLM"/>
    </source>
</evidence>
<reference evidence="2" key="2">
    <citation type="submission" date="2021-10" db="EMBL/GenBank/DDBJ databases">
        <title>Phylogenomics reveals ancestral predisposition of the termite-cultivated fungus Termitomyces towards a domesticated lifestyle.</title>
        <authorList>
            <person name="Auxier B."/>
            <person name="Grum-Grzhimaylo A."/>
            <person name="Cardenas M.E."/>
            <person name="Lodge J.D."/>
            <person name="Laessoe T."/>
            <person name="Pedersen O."/>
            <person name="Smith M.E."/>
            <person name="Kuyper T.W."/>
            <person name="Franco-Molano E.A."/>
            <person name="Baroni T.J."/>
            <person name="Aanen D.K."/>
        </authorList>
    </citation>
    <scope>NUCLEOTIDE SEQUENCE</scope>
    <source>
        <strain evidence="2">AP01</strain>
        <tissue evidence="2">Mycelium</tissue>
    </source>
</reference>
<evidence type="ECO:0000256" key="1">
    <source>
        <dbReference type="SAM" id="MobiDB-lite"/>
    </source>
</evidence>
<dbReference type="InterPro" id="IPR011990">
    <property type="entry name" value="TPR-like_helical_dom_sf"/>
</dbReference>
<dbReference type="InterPro" id="IPR059179">
    <property type="entry name" value="MLKL-like_MCAfunc"/>
</dbReference>
<feature type="region of interest" description="Disordered" evidence="1">
    <location>
        <begin position="1"/>
        <end position="98"/>
    </location>
</feature>
<keyword evidence="3" id="KW-1185">Reference proteome</keyword>
<evidence type="ECO:0000313" key="3">
    <source>
        <dbReference type="Proteomes" id="UP000775547"/>
    </source>
</evidence>
<proteinExistence type="predicted"/>
<dbReference type="PRINTS" id="PR00364">
    <property type="entry name" value="DISEASERSIST"/>
</dbReference>
<dbReference type="SMART" id="SM00028">
    <property type="entry name" value="TPR"/>
    <property type="match status" value="8"/>
</dbReference>
<dbReference type="InterPro" id="IPR036537">
    <property type="entry name" value="Adaptor_Cbl_N_dom_sf"/>
</dbReference>
<organism evidence="2 3">
    <name type="scientific">Asterophora parasitica</name>
    <dbReference type="NCBI Taxonomy" id="117018"/>
    <lineage>
        <taxon>Eukaryota</taxon>
        <taxon>Fungi</taxon>
        <taxon>Dikarya</taxon>
        <taxon>Basidiomycota</taxon>
        <taxon>Agaricomycotina</taxon>
        <taxon>Agaricomycetes</taxon>
        <taxon>Agaricomycetidae</taxon>
        <taxon>Agaricales</taxon>
        <taxon>Tricholomatineae</taxon>
        <taxon>Lyophyllaceae</taxon>
        <taxon>Asterophora</taxon>
    </lineage>
</organism>
<reference evidence="2" key="1">
    <citation type="submission" date="2020-07" db="EMBL/GenBank/DDBJ databases">
        <authorList>
            <person name="Nieuwenhuis M."/>
            <person name="Van De Peppel L.J.J."/>
        </authorList>
    </citation>
    <scope>NUCLEOTIDE SEQUENCE</scope>
    <source>
        <strain evidence="2">AP01</strain>
        <tissue evidence="2">Mycelium</tissue>
    </source>
</reference>
<dbReference type="PANTHER" id="PTHR10098">
    <property type="entry name" value="RAPSYN-RELATED"/>
    <property type="match status" value="1"/>
</dbReference>
<dbReference type="Gene3D" id="1.25.40.10">
    <property type="entry name" value="Tetratricopeptide repeat domain"/>
    <property type="match status" value="2"/>
</dbReference>
<evidence type="ECO:0000313" key="2">
    <source>
        <dbReference type="EMBL" id="KAG5646766.1"/>
    </source>
</evidence>
<feature type="compositionally biased region" description="Low complexity" evidence="1">
    <location>
        <begin position="44"/>
        <end position="92"/>
    </location>
</feature>
<feature type="compositionally biased region" description="Polar residues" evidence="1">
    <location>
        <begin position="1"/>
        <end position="10"/>
    </location>
</feature>
<dbReference type="OrthoDB" id="621413at2759"/>
<dbReference type="Gene3D" id="1.20.930.20">
    <property type="entry name" value="Adaptor protein Cbl, N-terminal domain"/>
    <property type="match status" value="1"/>
</dbReference>
<dbReference type="InterPro" id="IPR027417">
    <property type="entry name" value="P-loop_NTPase"/>
</dbReference>
<accession>A0A9P7KCE3</accession>
<comment type="caution">
    <text evidence="2">The sequence shown here is derived from an EMBL/GenBank/DDBJ whole genome shotgun (WGS) entry which is preliminary data.</text>
</comment>
<dbReference type="Gene3D" id="3.40.50.300">
    <property type="entry name" value="P-loop containing nucleotide triphosphate hydrolases"/>
    <property type="match status" value="1"/>
</dbReference>
<protein>
    <recommendedName>
        <fullName evidence="4">TPR-like protein</fullName>
    </recommendedName>
</protein>
<dbReference type="InterPro" id="IPR019734">
    <property type="entry name" value="TPR_rpt"/>
</dbReference>
<dbReference type="CDD" id="cd21037">
    <property type="entry name" value="MLKL_NTD"/>
    <property type="match status" value="1"/>
</dbReference>
<sequence length="1304" mass="143345">MGRTATQPRPSFSGAVIFYGASRSSPKRSPTTPTVDLSDLEDLSTLQSPTTTSTRSKSPTSITTTDSTTTFSSLSVSNGTESGSTSVSSLSIKSKDGGSHVLGDTCSKQPTCLTSNDFSAILALAKDTALLFANVPYIEVVTGMVQQIIQISADVRTNKERSKELIDKVVLYAGVIFEALNKLPTDDGLEELKSDLLHIARWDIPPTALMSMNGILESLYKVLESLSVPTLAARINRVVAREEILSRLEEQDRRLDTMITSFQLKSAIVLRAKPTESVQRIKMPEVERAPQALRPKARLQGKPPIMFGRNLEIERIVGIILQQVPARVAVLGPGGIGKTSLALSIVHDPQIAALFSQNRLFISCEAATCVDHIIGDLALSLKMAADGYSGQLVDAVLDRLSRAPYLIVLDNFETPWEVPIARSNVESFLQDLADLDTATLLITVRGSQHPPGVSWSQLLPPLQPVDLDSAIEIFTAISHKSDEYAVKLIQAVDRVPLAVTLLGNLAAVDGETTEALWRRWCDESIAMVESGDDKLSSLSCSIEISLSSPRIRRDPDALKLLSLLSILPEGVSSDTVRSLESGVPGISNVKRAISTLRQNALITMDAYGFIRILSPIRLHICARCPPSRDGQRFLQDYFLNLARQGILHHDAVLRKRLCAESGNIEALLLDSLEHPLGRSLEDTVEAILSFCHHIYLFGLGSSSAVALAAEKLATSSHPPSQNQSPSVNRTERPRRFAGLRFWKDAPKTLPLTPSPESPIRYNETIKLRGDCLGCWGQLLSRQSHFEEAEAKFDLAIQLHIKAGDIAGHAYDLHNLGCLLSRKASTFPRAHDSFDQALILHQQVGDKVGAAYDLMGSGQLLLQQTHFSDAKETFEKALQLFLENGDLLGQASALNNIGHVVLSFSTSKAAEPYFLQALEINSGLGDTIGQADSLAGLACTLLLRSRFPEARQKIEEAIALRSHAENPDHLHLLGRLFIAEYDFEKAKETILRSKVHHEQVGDERGTTEDMRYLLRIQFYQGRLSDDISMENDGGRWAVDRRLDDLQRLHDAEDRLGLADTSTTTGMIRHQLAFDSDALDDLTIALAAHIKLGNILGQAVDHHHIGCRSLRFGEFDKAEKSFRTALKLHTEADNVQGQADDHNKLAELFLRRGLFQEALAEITCRALKLHTQIGDVGGQGDDIYIQACVFLEQSRLEEAEDMIRRALDLHSKAGLAYAQGLDLATLSSVLWQRATGEQEVISSRHIESLQALDKAAEIFRRCLAFDEMSACCEKYMGILKEDAHLKDIPTVGLSTDLSGYDYGDWY</sequence>
<dbReference type="SUPFAM" id="SSF52540">
    <property type="entry name" value="P-loop containing nucleoside triphosphate hydrolases"/>
    <property type="match status" value="1"/>
</dbReference>
<feature type="compositionally biased region" description="Low complexity" evidence="1">
    <location>
        <begin position="22"/>
        <end position="34"/>
    </location>
</feature>
<gene>
    <name evidence="2" type="ORF">DXG03_002452</name>
</gene>
<dbReference type="GO" id="GO:0007166">
    <property type="term" value="P:cell surface receptor signaling pathway"/>
    <property type="evidence" value="ECO:0007669"/>
    <property type="project" value="InterPro"/>
</dbReference>
<dbReference type="Proteomes" id="UP000775547">
    <property type="component" value="Unassembled WGS sequence"/>
</dbReference>
<dbReference type="PANTHER" id="PTHR10098:SF108">
    <property type="entry name" value="TETRATRICOPEPTIDE REPEAT PROTEIN 28"/>
    <property type="match status" value="1"/>
</dbReference>